<dbReference type="EMBL" id="BAABAZ010000006">
    <property type="protein sequence ID" value="GAA4284817.1"/>
    <property type="molecule type" value="Genomic_DNA"/>
</dbReference>
<organism evidence="2 3">
    <name type="scientific">Brevibacterium daeguense</name>
    <dbReference type="NCBI Taxonomy" id="909936"/>
    <lineage>
        <taxon>Bacteria</taxon>
        <taxon>Bacillati</taxon>
        <taxon>Actinomycetota</taxon>
        <taxon>Actinomycetes</taxon>
        <taxon>Micrococcales</taxon>
        <taxon>Brevibacteriaceae</taxon>
        <taxon>Brevibacterium</taxon>
    </lineage>
</organism>
<sequence length="149" mass="15833">MTSSGRMKPHRPWPLWLAIGAVGFEVGELLVAAGFFVVLAVTGGSQVGTSLISLAVMFVVLALGLVAVMQSLYRMRRWARPATVAWQVLLILFGLSVLGEPWALAVASIVPAAVCLFGLFAPATLRAYEAELQAEALRQQDPGDGQGPE</sequence>
<gene>
    <name evidence="2" type="ORF">GCM10022261_23480</name>
</gene>
<feature type="transmembrane region" description="Helical" evidence="1">
    <location>
        <begin position="78"/>
        <end position="96"/>
    </location>
</feature>
<comment type="caution">
    <text evidence="2">The sequence shown here is derived from an EMBL/GenBank/DDBJ whole genome shotgun (WGS) entry which is preliminary data.</text>
</comment>
<keyword evidence="1" id="KW-0472">Membrane</keyword>
<reference evidence="3" key="1">
    <citation type="journal article" date="2019" name="Int. J. Syst. Evol. Microbiol.">
        <title>The Global Catalogue of Microorganisms (GCM) 10K type strain sequencing project: providing services to taxonomists for standard genome sequencing and annotation.</title>
        <authorList>
            <consortium name="The Broad Institute Genomics Platform"/>
            <consortium name="The Broad Institute Genome Sequencing Center for Infectious Disease"/>
            <person name="Wu L."/>
            <person name="Ma J."/>
        </authorList>
    </citation>
    <scope>NUCLEOTIDE SEQUENCE [LARGE SCALE GENOMIC DNA]</scope>
    <source>
        <strain evidence="3">JCM 17458</strain>
    </source>
</reference>
<proteinExistence type="predicted"/>
<keyword evidence="1" id="KW-0812">Transmembrane</keyword>
<accession>A0ABP8ELI2</accession>
<evidence type="ECO:0000256" key="1">
    <source>
        <dbReference type="SAM" id="Phobius"/>
    </source>
</evidence>
<evidence type="ECO:0000313" key="2">
    <source>
        <dbReference type="EMBL" id="GAA4284817.1"/>
    </source>
</evidence>
<feature type="transmembrane region" description="Helical" evidence="1">
    <location>
        <begin position="102"/>
        <end position="121"/>
    </location>
</feature>
<feature type="transmembrane region" description="Helical" evidence="1">
    <location>
        <begin position="47"/>
        <end position="66"/>
    </location>
</feature>
<dbReference type="RefSeq" id="WP_236862789.1">
    <property type="nucleotide sequence ID" value="NZ_BAABAZ010000006.1"/>
</dbReference>
<keyword evidence="1" id="KW-1133">Transmembrane helix</keyword>
<dbReference type="Proteomes" id="UP001501586">
    <property type="component" value="Unassembled WGS sequence"/>
</dbReference>
<keyword evidence="3" id="KW-1185">Reference proteome</keyword>
<name>A0ABP8ELI2_9MICO</name>
<evidence type="ECO:0000313" key="3">
    <source>
        <dbReference type="Proteomes" id="UP001501586"/>
    </source>
</evidence>
<feature type="transmembrane region" description="Helical" evidence="1">
    <location>
        <begin position="15"/>
        <end position="41"/>
    </location>
</feature>
<protein>
    <submittedName>
        <fullName evidence="2">Uncharacterized protein</fullName>
    </submittedName>
</protein>